<sequence>MSDRRYRRIVIHLRGGAFHTEAVRLAGDLARLMGIDLLGRFVRDENVARLAGLPAVREFRLPEREWHTIEDASATMELAAAASRRLFAQVAGACSARYLFETAPALNGMPEAEDIVVVPPRGAGEPAPTRTEAEPKGAAGMLFVPYRIARRQGPVVAFTAGSDEPALATAAAIAASAGERLLHLRLPETPGIPVAPGPGFPTPRLAVFGRMPADTDLPAAMLRRGIPVLILREDRPAEPAEPPRRPENHG</sequence>
<evidence type="ECO:0008006" key="3">
    <source>
        <dbReference type="Google" id="ProtNLM"/>
    </source>
</evidence>
<name>A0ABX0V435_9HYPH</name>
<reference evidence="1 2" key="1">
    <citation type="submission" date="2020-03" db="EMBL/GenBank/DDBJ databases">
        <title>Genomic Encyclopedia of Type Strains, Phase IV (KMG-IV): sequencing the most valuable type-strain genomes for metagenomic binning, comparative biology and taxonomic classification.</title>
        <authorList>
            <person name="Goeker M."/>
        </authorList>
    </citation>
    <scope>NUCLEOTIDE SEQUENCE [LARGE SCALE GENOMIC DNA]</scope>
    <source>
        <strain evidence="1 2">DSM 103870</strain>
    </source>
</reference>
<evidence type="ECO:0000313" key="1">
    <source>
        <dbReference type="EMBL" id="NIJ59697.1"/>
    </source>
</evidence>
<evidence type="ECO:0000313" key="2">
    <source>
        <dbReference type="Proteomes" id="UP001429580"/>
    </source>
</evidence>
<protein>
    <recommendedName>
        <fullName evidence="3">Universal stress protein</fullName>
    </recommendedName>
</protein>
<gene>
    <name evidence="1" type="ORF">FHS82_003558</name>
</gene>
<keyword evidence="2" id="KW-1185">Reference proteome</keyword>
<dbReference type="Proteomes" id="UP001429580">
    <property type="component" value="Unassembled WGS sequence"/>
</dbReference>
<dbReference type="RefSeq" id="WP_166955337.1">
    <property type="nucleotide sequence ID" value="NZ_JAASQI010000010.1"/>
</dbReference>
<comment type="caution">
    <text evidence="1">The sequence shown here is derived from an EMBL/GenBank/DDBJ whole genome shotgun (WGS) entry which is preliminary data.</text>
</comment>
<organism evidence="1 2">
    <name type="scientific">Pseudochelatococcus lubricantis</name>
    <dbReference type="NCBI Taxonomy" id="1538102"/>
    <lineage>
        <taxon>Bacteria</taxon>
        <taxon>Pseudomonadati</taxon>
        <taxon>Pseudomonadota</taxon>
        <taxon>Alphaproteobacteria</taxon>
        <taxon>Hyphomicrobiales</taxon>
        <taxon>Chelatococcaceae</taxon>
        <taxon>Pseudochelatococcus</taxon>
    </lineage>
</organism>
<dbReference type="EMBL" id="JAASQI010000010">
    <property type="protein sequence ID" value="NIJ59697.1"/>
    <property type="molecule type" value="Genomic_DNA"/>
</dbReference>
<proteinExistence type="predicted"/>
<accession>A0ABX0V435</accession>